<name>A0A1I7WZM3_HETBA</name>
<feature type="transmembrane region" description="Helical" evidence="1">
    <location>
        <begin position="44"/>
        <end position="65"/>
    </location>
</feature>
<accession>A0A1I7WZM3</accession>
<evidence type="ECO:0000313" key="2">
    <source>
        <dbReference type="Proteomes" id="UP000095283"/>
    </source>
</evidence>
<dbReference type="Proteomes" id="UP000095283">
    <property type="component" value="Unplaced"/>
</dbReference>
<dbReference type="WBParaSite" id="Hba_10741">
    <property type="protein sequence ID" value="Hba_10741"/>
    <property type="gene ID" value="Hba_10741"/>
</dbReference>
<proteinExistence type="predicted"/>
<reference evidence="3" key="1">
    <citation type="submission" date="2016-11" db="UniProtKB">
        <authorList>
            <consortium name="WormBaseParasite"/>
        </authorList>
    </citation>
    <scope>IDENTIFICATION</scope>
</reference>
<protein>
    <submittedName>
        <fullName evidence="3">Neur_chan_memb domain-containing protein</fullName>
    </submittedName>
</protein>
<keyword evidence="2" id="KW-1185">Reference proteome</keyword>
<evidence type="ECO:0000313" key="3">
    <source>
        <dbReference type="WBParaSite" id="Hba_10741"/>
    </source>
</evidence>
<keyword evidence="1" id="KW-1133">Transmembrane helix</keyword>
<keyword evidence="1" id="KW-0472">Membrane</keyword>
<evidence type="ECO:0000256" key="1">
    <source>
        <dbReference type="SAM" id="Phobius"/>
    </source>
</evidence>
<keyword evidence="1" id="KW-0812">Transmembrane</keyword>
<sequence>MSHGFDSRHMALKIVRNTYHAAQIDELILPRKINYSNDHFKSVLAYYAPVVIPIWTFAVILELAITTY</sequence>
<dbReference type="AlphaFoldDB" id="A0A1I7WZM3"/>
<organism evidence="2 3">
    <name type="scientific">Heterorhabditis bacteriophora</name>
    <name type="common">Entomopathogenic nematode worm</name>
    <dbReference type="NCBI Taxonomy" id="37862"/>
    <lineage>
        <taxon>Eukaryota</taxon>
        <taxon>Metazoa</taxon>
        <taxon>Ecdysozoa</taxon>
        <taxon>Nematoda</taxon>
        <taxon>Chromadorea</taxon>
        <taxon>Rhabditida</taxon>
        <taxon>Rhabditina</taxon>
        <taxon>Rhabditomorpha</taxon>
        <taxon>Strongyloidea</taxon>
        <taxon>Heterorhabditidae</taxon>
        <taxon>Heterorhabditis</taxon>
    </lineage>
</organism>